<sequence>MFFCIFNYKVILQNPTCVLCMVCRHVPQLVGTNGIRKRYSSLYGDVRVICHLPSTKISGKRSTIIFVFFLLDCLA</sequence>
<proteinExistence type="predicted"/>
<protein>
    <submittedName>
        <fullName evidence="1">Uncharacterized protein</fullName>
    </submittedName>
</protein>
<name>A0A6G5A372_RHIMP</name>
<accession>A0A6G5A372</accession>
<organism evidence="1">
    <name type="scientific">Rhipicephalus microplus</name>
    <name type="common">Cattle tick</name>
    <name type="synonym">Boophilus microplus</name>
    <dbReference type="NCBI Taxonomy" id="6941"/>
    <lineage>
        <taxon>Eukaryota</taxon>
        <taxon>Metazoa</taxon>
        <taxon>Ecdysozoa</taxon>
        <taxon>Arthropoda</taxon>
        <taxon>Chelicerata</taxon>
        <taxon>Arachnida</taxon>
        <taxon>Acari</taxon>
        <taxon>Parasitiformes</taxon>
        <taxon>Ixodida</taxon>
        <taxon>Ixodoidea</taxon>
        <taxon>Ixodidae</taxon>
        <taxon>Rhipicephalinae</taxon>
        <taxon>Rhipicephalus</taxon>
        <taxon>Boophilus</taxon>
    </lineage>
</organism>
<reference evidence="1" key="1">
    <citation type="submission" date="2020-03" db="EMBL/GenBank/DDBJ databases">
        <title>A transcriptome and proteome of the tick Rhipicephalus microplus shaped by the genetic composition of its hosts and developmental stage.</title>
        <authorList>
            <person name="Garcia G.R."/>
            <person name="Ribeiro J.M.C."/>
            <person name="Maruyama S.R."/>
            <person name="Gardinasse L.G."/>
            <person name="Nelson K."/>
            <person name="Ferreira B.R."/>
            <person name="Andrade T.G."/>
            <person name="Santos I.K.F.M."/>
        </authorList>
    </citation>
    <scope>NUCLEOTIDE SEQUENCE</scope>
    <source>
        <strain evidence="1">NSGR</strain>
        <tissue evidence="1">Salivary glands</tissue>
    </source>
</reference>
<evidence type="ECO:0000313" key="1">
    <source>
        <dbReference type="EMBL" id="NIE44610.1"/>
    </source>
</evidence>
<dbReference type="EMBL" id="GIKN01002337">
    <property type="protein sequence ID" value="NIE44610.1"/>
    <property type="molecule type" value="Transcribed_RNA"/>
</dbReference>
<dbReference type="AlphaFoldDB" id="A0A6G5A372"/>